<dbReference type="InterPro" id="IPR011765">
    <property type="entry name" value="Pept_M16_N"/>
</dbReference>
<keyword evidence="5" id="KW-1185">Reference proteome</keyword>
<proteinExistence type="predicted"/>
<feature type="domain" description="Peptidase M16 N-terminal" evidence="2">
    <location>
        <begin position="42"/>
        <end position="179"/>
    </location>
</feature>
<dbReference type="RefSeq" id="WP_317625978.1">
    <property type="nucleotide sequence ID" value="NZ_JANFFA010000002.1"/>
</dbReference>
<evidence type="ECO:0000313" key="5">
    <source>
        <dbReference type="Proteomes" id="UP001227162"/>
    </source>
</evidence>
<comment type="caution">
    <text evidence="4">The sequence shown here is derived from an EMBL/GenBank/DDBJ whole genome shotgun (WGS) entry which is preliminary data.</text>
</comment>
<feature type="chain" id="PRO_5042610119" evidence="1">
    <location>
        <begin position="26"/>
        <end position="440"/>
    </location>
</feature>
<name>A0AAJ1UAM0_9RHOB</name>
<dbReference type="Pfam" id="PF00675">
    <property type="entry name" value="Peptidase_M16"/>
    <property type="match status" value="1"/>
</dbReference>
<dbReference type="EMBL" id="JANFFA010000002">
    <property type="protein sequence ID" value="MDQ2094378.1"/>
    <property type="molecule type" value="Genomic_DNA"/>
</dbReference>
<sequence>MKMTAFTRVLTAGVVALGFALPAAAKVDVQEITSPGGINVWLVEEHSIPFTALEIRFKGGASLDAPGKRGAINLMTGLLEEGTGDMDARDFTRATESLAASFRYSSSDDAISISAKFLTENRDQAIALLRDSIVAPAFNDNAIERVRGQVLSNIRSDVNDPNAMAGRAMAEMLYGDHPYGSDESGTIESVTALTRDDLVAAHKAAMARDRLYVSAVGDITPDELGRIVDTLFADLPAKGAPMPDKVTPRFDGGTHVTDFDTPQSVVRFGQPGLALEDPDFFAAYLLNVTLGGGGFESRLMQEVREKRGLTYGVYSYLADRALSQAWVGSVASANDRVAEAMSVIKDEWTKMHETGVTPEELQDAKTYLTGEYPLRFDGNGPIARIMANMQMMDMPVDYINTRNDKIEAVTLDDVNRVARERMDPDKLTFVVVGRPQGLSN</sequence>
<feature type="domain" description="Peptidase M16 C-terminal" evidence="3">
    <location>
        <begin position="193"/>
        <end position="367"/>
    </location>
</feature>
<dbReference type="AlphaFoldDB" id="A0AAJ1UAM0"/>
<gene>
    <name evidence="4" type="ORF">NOI20_09685</name>
</gene>
<accession>A0AAJ1UAM0</accession>
<keyword evidence="1" id="KW-0732">Signal</keyword>
<dbReference type="InterPro" id="IPR011249">
    <property type="entry name" value="Metalloenz_LuxS/M16"/>
</dbReference>
<dbReference type="PANTHER" id="PTHR11851:SF224">
    <property type="entry name" value="PROCESSING PROTEASE"/>
    <property type="match status" value="1"/>
</dbReference>
<feature type="signal peptide" evidence="1">
    <location>
        <begin position="1"/>
        <end position="25"/>
    </location>
</feature>
<evidence type="ECO:0000259" key="3">
    <source>
        <dbReference type="Pfam" id="PF05193"/>
    </source>
</evidence>
<dbReference type="Proteomes" id="UP001227162">
    <property type="component" value="Unassembled WGS sequence"/>
</dbReference>
<evidence type="ECO:0000313" key="4">
    <source>
        <dbReference type="EMBL" id="MDQ2094378.1"/>
    </source>
</evidence>
<reference evidence="4" key="1">
    <citation type="submission" date="2022-07" db="EMBL/GenBank/DDBJ databases">
        <authorList>
            <person name="Otstavnykh N."/>
            <person name="Isaeva M."/>
            <person name="Bystritskaya E."/>
        </authorList>
    </citation>
    <scope>NUCLEOTIDE SEQUENCE</scope>
    <source>
        <strain evidence="4">10Alg 79</strain>
    </source>
</reference>
<dbReference type="GO" id="GO:0046872">
    <property type="term" value="F:metal ion binding"/>
    <property type="evidence" value="ECO:0007669"/>
    <property type="project" value="InterPro"/>
</dbReference>
<dbReference type="Pfam" id="PF05193">
    <property type="entry name" value="Peptidase_M16_C"/>
    <property type="match status" value="1"/>
</dbReference>
<dbReference type="SUPFAM" id="SSF63411">
    <property type="entry name" value="LuxS/MPP-like metallohydrolase"/>
    <property type="match status" value="2"/>
</dbReference>
<dbReference type="Gene3D" id="3.30.830.10">
    <property type="entry name" value="Metalloenzyme, LuxS/M16 peptidase-like"/>
    <property type="match status" value="2"/>
</dbReference>
<evidence type="ECO:0000259" key="2">
    <source>
        <dbReference type="Pfam" id="PF00675"/>
    </source>
</evidence>
<organism evidence="4 5">
    <name type="scientific">Rhodalgimonas zhirmunskyi</name>
    <dbReference type="NCBI Taxonomy" id="2964767"/>
    <lineage>
        <taxon>Bacteria</taxon>
        <taxon>Pseudomonadati</taxon>
        <taxon>Pseudomonadota</taxon>
        <taxon>Alphaproteobacteria</taxon>
        <taxon>Rhodobacterales</taxon>
        <taxon>Roseobacteraceae</taxon>
        <taxon>Rhodalgimonas</taxon>
    </lineage>
</organism>
<dbReference type="InterPro" id="IPR050361">
    <property type="entry name" value="MPP/UQCRC_Complex"/>
</dbReference>
<dbReference type="InterPro" id="IPR007863">
    <property type="entry name" value="Peptidase_M16_C"/>
</dbReference>
<protein>
    <submittedName>
        <fullName evidence="4">Insulinase family protein</fullName>
    </submittedName>
</protein>
<evidence type="ECO:0000256" key="1">
    <source>
        <dbReference type="SAM" id="SignalP"/>
    </source>
</evidence>
<reference evidence="4" key="2">
    <citation type="submission" date="2023-04" db="EMBL/GenBank/DDBJ databases">
        <title>'Rhodoalgimonas zhirmunskyi' gen. nov., isolated from a red alga.</title>
        <authorList>
            <person name="Nedashkovskaya O.I."/>
            <person name="Otstavnykh N.Y."/>
            <person name="Bystritskaya E.P."/>
            <person name="Balabanova L.A."/>
            <person name="Isaeva M.P."/>
        </authorList>
    </citation>
    <scope>NUCLEOTIDE SEQUENCE</scope>
    <source>
        <strain evidence="4">10Alg 79</strain>
    </source>
</reference>
<dbReference type="PANTHER" id="PTHR11851">
    <property type="entry name" value="METALLOPROTEASE"/>
    <property type="match status" value="1"/>
</dbReference>